<evidence type="ECO:0000313" key="2">
    <source>
        <dbReference type="Proteomes" id="UP000245938"/>
    </source>
</evidence>
<protein>
    <submittedName>
        <fullName evidence="1">Uncharacterized protein</fullName>
    </submittedName>
</protein>
<accession>A0A2U3AJS7</accession>
<dbReference type="OrthoDB" id="306388at2"/>
<dbReference type="AlphaFoldDB" id="A0A2U3AJS7"/>
<dbReference type="Gene3D" id="3.40.50.720">
    <property type="entry name" value="NAD(P)-binding Rossmann-like Domain"/>
    <property type="match status" value="1"/>
</dbReference>
<dbReference type="EMBL" id="QFVR01000017">
    <property type="protein sequence ID" value="PWI24744.1"/>
    <property type="molecule type" value="Genomic_DNA"/>
</dbReference>
<organism evidence="1 2">
    <name type="scientific">Kurthia sibirica</name>
    <dbReference type="NCBI Taxonomy" id="202750"/>
    <lineage>
        <taxon>Bacteria</taxon>
        <taxon>Bacillati</taxon>
        <taxon>Bacillota</taxon>
        <taxon>Bacilli</taxon>
        <taxon>Bacillales</taxon>
        <taxon>Caryophanaceae</taxon>
        <taxon>Kurthia</taxon>
    </lineage>
</organism>
<sequence length="67" mass="7273">MLTPYIRNILLYEAYDQKTDDGSIINIASGAGLEGVTTMAAYVTSKHVIIGITKSAALEDWVQKALE</sequence>
<reference evidence="1 2" key="1">
    <citation type="submission" date="2018-05" db="EMBL/GenBank/DDBJ databases">
        <title>Kurthia sibirica genome sequence.</title>
        <authorList>
            <person name="Maclea K.S."/>
            <person name="Goen A.E."/>
        </authorList>
    </citation>
    <scope>NUCLEOTIDE SEQUENCE [LARGE SCALE GENOMIC DNA]</scope>
    <source>
        <strain evidence="1 2">ATCC 49154</strain>
    </source>
</reference>
<evidence type="ECO:0000313" key="1">
    <source>
        <dbReference type="EMBL" id="PWI24744.1"/>
    </source>
</evidence>
<dbReference type="Proteomes" id="UP000245938">
    <property type="component" value="Unassembled WGS sequence"/>
</dbReference>
<dbReference type="SUPFAM" id="SSF51735">
    <property type="entry name" value="NAD(P)-binding Rossmann-fold domains"/>
    <property type="match status" value="1"/>
</dbReference>
<proteinExistence type="predicted"/>
<dbReference type="InterPro" id="IPR002347">
    <property type="entry name" value="SDR_fam"/>
</dbReference>
<dbReference type="PRINTS" id="PR00081">
    <property type="entry name" value="GDHRDH"/>
</dbReference>
<keyword evidence="2" id="KW-1185">Reference proteome</keyword>
<dbReference type="InterPro" id="IPR036291">
    <property type="entry name" value="NAD(P)-bd_dom_sf"/>
</dbReference>
<name>A0A2U3AJS7_9BACL</name>
<gene>
    <name evidence="1" type="ORF">DEX24_12170</name>
</gene>
<dbReference type="Pfam" id="PF00106">
    <property type="entry name" value="adh_short"/>
    <property type="match status" value="1"/>
</dbReference>
<comment type="caution">
    <text evidence="1">The sequence shown here is derived from an EMBL/GenBank/DDBJ whole genome shotgun (WGS) entry which is preliminary data.</text>
</comment>